<feature type="domain" description="Reverse transcriptase" evidence="1">
    <location>
        <begin position="733"/>
        <end position="843"/>
    </location>
</feature>
<name>A0A3Q0J730_DIACI</name>
<evidence type="ECO:0000313" key="3">
    <source>
        <dbReference type="RefSeq" id="XP_026684274.1"/>
    </source>
</evidence>
<dbReference type="Pfam" id="PF00078">
    <property type="entry name" value="RVT_1"/>
    <property type="match status" value="1"/>
</dbReference>
<dbReference type="InterPro" id="IPR005312">
    <property type="entry name" value="DUF1759"/>
</dbReference>
<dbReference type="InterPro" id="IPR043502">
    <property type="entry name" value="DNA/RNA_pol_sf"/>
</dbReference>
<evidence type="ECO:0000313" key="2">
    <source>
        <dbReference type="Proteomes" id="UP000079169"/>
    </source>
</evidence>
<accession>A0A3Q0J730</accession>
<dbReference type="GeneID" id="103516180"/>
<gene>
    <name evidence="3" type="primary">LOC103516180</name>
</gene>
<dbReference type="InterPro" id="IPR000477">
    <property type="entry name" value="RT_dom"/>
</dbReference>
<dbReference type="SUPFAM" id="SSF56672">
    <property type="entry name" value="DNA/RNA polymerases"/>
    <property type="match status" value="1"/>
</dbReference>
<dbReference type="Proteomes" id="UP000079169">
    <property type="component" value="Unplaced"/>
</dbReference>
<proteinExistence type="predicted"/>
<dbReference type="AlphaFoldDB" id="A0A3Q0J730"/>
<dbReference type="RefSeq" id="XP_026684274.1">
    <property type="nucleotide sequence ID" value="XM_026828473.1"/>
</dbReference>
<dbReference type="PaxDb" id="121845-A0A3Q0J730"/>
<dbReference type="PANTHER" id="PTHR47331:SF5">
    <property type="entry name" value="RIBONUCLEASE H"/>
    <property type="match status" value="1"/>
</dbReference>
<dbReference type="GO" id="GO:0071897">
    <property type="term" value="P:DNA biosynthetic process"/>
    <property type="evidence" value="ECO:0007669"/>
    <property type="project" value="UniProtKB-ARBA"/>
</dbReference>
<dbReference type="STRING" id="121845.A0A3Q0J730"/>
<dbReference type="Pfam" id="PF03564">
    <property type="entry name" value="DUF1759"/>
    <property type="match status" value="1"/>
</dbReference>
<dbReference type="KEGG" id="dci:103516180"/>
<evidence type="ECO:0000259" key="1">
    <source>
        <dbReference type="Pfam" id="PF00078"/>
    </source>
</evidence>
<protein>
    <submittedName>
        <fullName evidence="3">Uncharacterized protein LOC103516180</fullName>
    </submittedName>
</protein>
<reference evidence="3" key="1">
    <citation type="submission" date="2025-08" db="UniProtKB">
        <authorList>
            <consortium name="RefSeq"/>
        </authorList>
    </citation>
    <scope>IDENTIFICATION</scope>
</reference>
<sequence>MATVEEMVGYIKYKDGELAKPPPPAPTPAPAPISPISCGIKLQPLEIPTFDGACIGNWPLFIEMYRINIHNRTDLTNAHKLQYLLSKLSGGALAVAAGIPPTEHNYQVIYDALLEKYDDKRNLATYYMDSLLNFKIQSGSLETFIDYFGANVAALKALDLPNLSEFFLFYLGNSKLDESTRKQFELSLGKHEIPTFHKLLEFAQNHNKILNRLQCLNSGTGSCENSTRVRPKIQHTASKRGTSHTFVMRGNMCVLCSEEHPLFKCNKFLKLSPQERYGVVKQHDLCVNCLGTGHKANNCPSKSNCNICQFRHNTLLHFNRNGQVSTKSASACNNLVQPLSADNVPGTSATNVASQCMSLSVHTSQPKHYNGDQGTTQTTVLLGTVKILVLDVYGKPHEMRFLLDCASMSNILSLSACKQLGLKTLFVATDLKGVGSISSPVQGQVTMRFGSRFDKRYNYTIKALVVNHVVDKLPVKSVDLSKLEYLQNIRHKLADDEFMEPGNICGILGAQIYPYLVSGDPLLGKDCNQPAAINSTLGYVVLGNAPVLDTEHHEKQYCMFQCDLDKFWELDSVPESKTGKLSPEEISCEQIYSDNVHRDKQGIYSVPLPFCEDPKQLGDSLNIALKRFSHLEKKLDSNINLRCDYNQAMTDLIDNGFMVKCASLDQGDLNGYFIPHHVVTKPDSPSSKMRIVYDASTKTSSGKSLNDILHAGSKMYNDLFCILLKFRLFPYALNGDITKMFLQIKLLSDYWKFQKILWRFSNKEKIDVYELRVVIFGTKASPYLAQRTVKQLIDDESKNFPLACQYIGESLYMDDCVISFPSQKEAIEFFNQTVKLFASGGFRFTKWSSNSPEILEQIPIHDRLAEMVSWHTDDFSHKILGMLWNTSSDSLFFKINGLSKPLTKRGILASILTMYDPMGLLPRRRDVWITK</sequence>
<dbReference type="PANTHER" id="PTHR47331">
    <property type="entry name" value="PHD-TYPE DOMAIN-CONTAINING PROTEIN"/>
    <property type="match status" value="1"/>
</dbReference>
<organism evidence="2 3">
    <name type="scientific">Diaphorina citri</name>
    <name type="common">Asian citrus psyllid</name>
    <dbReference type="NCBI Taxonomy" id="121845"/>
    <lineage>
        <taxon>Eukaryota</taxon>
        <taxon>Metazoa</taxon>
        <taxon>Ecdysozoa</taxon>
        <taxon>Arthropoda</taxon>
        <taxon>Hexapoda</taxon>
        <taxon>Insecta</taxon>
        <taxon>Pterygota</taxon>
        <taxon>Neoptera</taxon>
        <taxon>Paraneoptera</taxon>
        <taxon>Hemiptera</taxon>
        <taxon>Sternorrhyncha</taxon>
        <taxon>Psylloidea</taxon>
        <taxon>Psyllidae</taxon>
        <taxon>Diaphorininae</taxon>
        <taxon>Diaphorina</taxon>
    </lineage>
</organism>
<keyword evidence="2" id="KW-1185">Reference proteome</keyword>